<protein>
    <submittedName>
        <fullName evidence="6">UDP-glucuronic acid decarboxylase family protein</fullName>
        <ecNumber evidence="6">4.1.1.35</ecNumber>
    </submittedName>
</protein>
<dbReference type="InterPro" id="IPR036291">
    <property type="entry name" value="NAD(P)-bd_dom_sf"/>
</dbReference>
<dbReference type="CDD" id="cd05230">
    <property type="entry name" value="UGD_SDR_e"/>
    <property type="match status" value="1"/>
</dbReference>
<feature type="domain" description="NAD-dependent epimerase/dehydratase" evidence="5">
    <location>
        <begin position="4"/>
        <end position="238"/>
    </location>
</feature>
<dbReference type="Gene3D" id="3.40.50.720">
    <property type="entry name" value="NAD(P)-binding Rossmann-like Domain"/>
    <property type="match status" value="1"/>
</dbReference>
<dbReference type="SUPFAM" id="SSF51735">
    <property type="entry name" value="NAD(P)-binding Rossmann-fold domains"/>
    <property type="match status" value="1"/>
</dbReference>
<evidence type="ECO:0000256" key="2">
    <source>
        <dbReference type="ARBA" id="ARBA00022793"/>
    </source>
</evidence>
<evidence type="ECO:0000256" key="3">
    <source>
        <dbReference type="ARBA" id="ARBA00023027"/>
    </source>
</evidence>
<evidence type="ECO:0000256" key="1">
    <source>
        <dbReference type="ARBA" id="ARBA00001911"/>
    </source>
</evidence>
<dbReference type="InterPro" id="IPR044516">
    <property type="entry name" value="UXS-like"/>
</dbReference>
<keyword evidence="3" id="KW-0520">NAD</keyword>
<dbReference type="InterPro" id="IPR001509">
    <property type="entry name" value="Epimerase_deHydtase"/>
</dbReference>
<gene>
    <name evidence="6" type="ORF">ACFPUZ_13020</name>
</gene>
<evidence type="ECO:0000259" key="5">
    <source>
        <dbReference type="Pfam" id="PF01370"/>
    </source>
</evidence>
<proteinExistence type="predicted"/>
<dbReference type="EC" id="4.1.1.35" evidence="6"/>
<accession>A0ABW1QFT7</accession>
<dbReference type="PANTHER" id="PTHR43078">
    <property type="entry name" value="UDP-GLUCURONIC ACID DECARBOXYLASE-RELATED"/>
    <property type="match status" value="1"/>
</dbReference>
<keyword evidence="7" id="KW-1185">Reference proteome</keyword>
<dbReference type="PANTHER" id="PTHR43078:SF6">
    <property type="entry name" value="UDP-GLUCURONIC ACID DECARBOXYLASE 1"/>
    <property type="match status" value="1"/>
</dbReference>
<evidence type="ECO:0000313" key="6">
    <source>
        <dbReference type="EMBL" id="MFC6147722.1"/>
    </source>
</evidence>
<dbReference type="Proteomes" id="UP001596244">
    <property type="component" value="Unassembled WGS sequence"/>
</dbReference>
<comment type="cofactor">
    <cofactor evidence="1">
        <name>NAD(+)</name>
        <dbReference type="ChEBI" id="CHEBI:57540"/>
    </cofactor>
</comment>
<sequence>MRCVITGGAGFLGSHLADLIIQQGHEVLVLDSLHTGSRANICHLLPHPAFTFRECDVRYPLQVDGPVDIVFHLASPASPPVFTAQRVDCLLTNSLGVYHAARLALDSGARLVQASTSEVYGDPLHHPQVEGDWGNVNPIGERSCYDEGKRYGEALITAMRLEHGLNSGIARIFNTYGPRMHPHDGRVISGFVRQALAGEPLTVFGNGSQTRSFCYVSDLVRGLWLLGNSDHPGPVNLGNPLEHSVLDMAHYIRRLTGSSSPIVHEPLPGDDPARRRPQIARAKEVLGWEPVVGLEEGMSQVIAWQRQVLAASKLPA</sequence>
<dbReference type="Pfam" id="PF01370">
    <property type="entry name" value="Epimerase"/>
    <property type="match status" value="1"/>
</dbReference>
<comment type="caution">
    <text evidence="6">The sequence shown here is derived from an EMBL/GenBank/DDBJ whole genome shotgun (WGS) entry which is preliminary data.</text>
</comment>
<dbReference type="EMBL" id="JBHSQE010000010">
    <property type="protein sequence ID" value="MFC6147722.1"/>
    <property type="molecule type" value="Genomic_DNA"/>
</dbReference>
<evidence type="ECO:0000256" key="4">
    <source>
        <dbReference type="ARBA" id="ARBA00023239"/>
    </source>
</evidence>
<keyword evidence="4 6" id="KW-0456">Lyase</keyword>
<name>A0ABW1QFT7_9CORY</name>
<reference evidence="7" key="1">
    <citation type="journal article" date="2019" name="Int. J. Syst. Evol. Microbiol.">
        <title>The Global Catalogue of Microorganisms (GCM) 10K type strain sequencing project: providing services to taxonomists for standard genome sequencing and annotation.</title>
        <authorList>
            <consortium name="The Broad Institute Genomics Platform"/>
            <consortium name="The Broad Institute Genome Sequencing Center for Infectious Disease"/>
            <person name="Wu L."/>
            <person name="Ma J."/>
        </authorList>
    </citation>
    <scope>NUCLEOTIDE SEQUENCE [LARGE SCALE GENOMIC DNA]</scope>
    <source>
        <strain evidence="7">CCUG 51943</strain>
    </source>
</reference>
<keyword evidence="2" id="KW-0210">Decarboxylase</keyword>
<evidence type="ECO:0000313" key="7">
    <source>
        <dbReference type="Proteomes" id="UP001596244"/>
    </source>
</evidence>
<organism evidence="6 7">
    <name type="scientific">Corynebacterium nasicanis</name>
    <dbReference type="NCBI Taxonomy" id="1448267"/>
    <lineage>
        <taxon>Bacteria</taxon>
        <taxon>Bacillati</taxon>
        <taxon>Actinomycetota</taxon>
        <taxon>Actinomycetes</taxon>
        <taxon>Mycobacteriales</taxon>
        <taxon>Corynebacteriaceae</taxon>
        <taxon>Corynebacterium</taxon>
    </lineage>
</organism>
<dbReference type="GO" id="GO:0048040">
    <property type="term" value="F:UDP-glucuronate decarboxylase activity"/>
    <property type="evidence" value="ECO:0007669"/>
    <property type="project" value="UniProtKB-EC"/>
</dbReference>
<dbReference type="RefSeq" id="WP_377002365.1">
    <property type="nucleotide sequence ID" value="NZ_JBHSQE010000010.1"/>
</dbReference>